<evidence type="ECO:0000256" key="2">
    <source>
        <dbReference type="SAM" id="MobiDB-lite"/>
    </source>
</evidence>
<keyword evidence="1" id="KW-0175">Coiled coil</keyword>
<dbReference type="HOGENOM" id="CLU_369608_0_0_1"/>
<feature type="compositionally biased region" description="Polar residues" evidence="2">
    <location>
        <begin position="672"/>
        <end position="682"/>
    </location>
</feature>
<dbReference type="STRING" id="1173701.A0A066XRJ2"/>
<evidence type="ECO:0000256" key="1">
    <source>
        <dbReference type="SAM" id="Coils"/>
    </source>
</evidence>
<dbReference type="eggNOG" id="ENOG502SUNN">
    <property type="taxonomic scope" value="Eukaryota"/>
</dbReference>
<dbReference type="InterPro" id="IPR031348">
    <property type="entry name" value="PigL_N"/>
</dbReference>
<dbReference type="Pfam" id="PF17111">
    <property type="entry name" value="PigL_N"/>
    <property type="match status" value="1"/>
</dbReference>
<sequence>MEVGASLVAFIGFGLTSIKNFHNFVTSIRDGPQKLQDLARALDSLRAAYERTQALQDLPGILESSPSLLKQLKQCNEDVDRFSEALVQMQIQAGDRLYSTLRKKFKLPLCEDEIRVMLGIFSGHVNSFTLEISILDIRISQSNSSGISQVITRNEHQSNMIKQHHKSLQDVKEDVIRSNTKIEQVQNVVDALALKVEGLPAVSTQQSALILDKFAKLEEKFNESALRERTILDNTPRLVSTFDIAPAQEHNAESGNDRVANSIHRLSTLLDEKNRVAESDEAQDIIDGLETLVQQMDTAIEHMEWEELSSRRTDFCSVEQEHRKDMKRALGVLRCSPKLTLNPQGWSRRYPLGGRVTRRKNNTARYLSQLGDWLVSTRTQWRICETKAGDEEHQEYTATIAFKSTARGGSHFIKVSVQQLQQANGFHTFTPVVSIGRIRPNDSRVFQCIKLGLFDEFLRLLATGEASLQDRNEQGTPLLHVLIQDFLTTHPMKISYASMSLLISMMNADDRNSDDDFAALDILLDAGANIFSRDNEGRSIWETANENRKRGSYARDVLDRVLVSYGYHAEVVEFAWKVPRYGAYGGNENLCPYYDDETLGLDLASCTYSDHSSNTEEFVEDDSDEIGNEDNEKYLCRDCGESRRQQTKLCEAAEPVGNSLTGHANVVDSEPDSTTGSENLGSRNGEPHEALGLNGPQEPLYASVGNWLATTQSQGEAVLDNASTWGNEMLGPLTYGSNAEHADEVFYNPWMEG</sequence>
<feature type="region of interest" description="Disordered" evidence="2">
    <location>
        <begin position="659"/>
        <end position="697"/>
    </location>
</feature>
<dbReference type="OrthoDB" id="539213at2759"/>
<dbReference type="Proteomes" id="UP000027238">
    <property type="component" value="Unassembled WGS sequence"/>
</dbReference>
<organism evidence="4 5">
    <name type="scientific">Colletotrichum sublineola</name>
    <name type="common">Sorghum anthracnose fungus</name>
    <dbReference type="NCBI Taxonomy" id="1173701"/>
    <lineage>
        <taxon>Eukaryota</taxon>
        <taxon>Fungi</taxon>
        <taxon>Dikarya</taxon>
        <taxon>Ascomycota</taxon>
        <taxon>Pezizomycotina</taxon>
        <taxon>Sordariomycetes</taxon>
        <taxon>Hypocreomycetidae</taxon>
        <taxon>Glomerellales</taxon>
        <taxon>Glomerellaceae</taxon>
        <taxon>Colletotrichum</taxon>
        <taxon>Colletotrichum graminicola species complex</taxon>
    </lineage>
</organism>
<proteinExistence type="predicted"/>
<protein>
    <recommendedName>
        <fullName evidence="3">Azaphilone pigments biosynthesis cluster protein L N-terminal domain-containing protein</fullName>
    </recommendedName>
</protein>
<evidence type="ECO:0000313" key="5">
    <source>
        <dbReference type="Proteomes" id="UP000027238"/>
    </source>
</evidence>
<accession>A0A066XRJ2</accession>
<evidence type="ECO:0000259" key="3">
    <source>
        <dbReference type="Pfam" id="PF17111"/>
    </source>
</evidence>
<gene>
    <name evidence="4" type="ORF">CSUB01_07835</name>
</gene>
<reference evidence="5" key="1">
    <citation type="journal article" date="2014" name="Genome Announc.">
        <title>Draft genome sequence of Colletotrichum sublineola, a destructive pathogen of cultivated sorghum.</title>
        <authorList>
            <person name="Baroncelli R."/>
            <person name="Sanz-Martin J.M."/>
            <person name="Rech G.E."/>
            <person name="Sukno S.A."/>
            <person name="Thon M.R."/>
        </authorList>
    </citation>
    <scope>NUCLEOTIDE SEQUENCE [LARGE SCALE GENOMIC DNA]</scope>
    <source>
        <strain evidence="5">TX430BB</strain>
    </source>
</reference>
<name>A0A066XRJ2_COLSU</name>
<dbReference type="EMBL" id="JMSE01000177">
    <property type="protein sequence ID" value="KDN71482.1"/>
    <property type="molecule type" value="Genomic_DNA"/>
</dbReference>
<keyword evidence="5" id="KW-1185">Reference proteome</keyword>
<feature type="coiled-coil region" evidence="1">
    <location>
        <begin position="35"/>
        <end position="92"/>
    </location>
</feature>
<dbReference type="OMA" id="WETANEN"/>
<feature type="domain" description="Azaphilone pigments biosynthesis cluster protein L N-terminal" evidence="3">
    <location>
        <begin position="3"/>
        <end position="175"/>
    </location>
</feature>
<evidence type="ECO:0000313" key="4">
    <source>
        <dbReference type="EMBL" id="KDN71482.1"/>
    </source>
</evidence>
<dbReference type="AlphaFoldDB" id="A0A066XRJ2"/>
<comment type="caution">
    <text evidence="4">The sequence shown here is derived from an EMBL/GenBank/DDBJ whole genome shotgun (WGS) entry which is preliminary data.</text>
</comment>